<keyword evidence="3" id="KW-1185">Reference proteome</keyword>
<dbReference type="Pfam" id="PF01936">
    <property type="entry name" value="NYN"/>
    <property type="match status" value="1"/>
</dbReference>
<evidence type="ECO:0000313" key="2">
    <source>
        <dbReference type="EMBL" id="MDX8152643.1"/>
    </source>
</evidence>
<dbReference type="Proteomes" id="UP001277761">
    <property type="component" value="Unassembled WGS sequence"/>
</dbReference>
<comment type="caution">
    <text evidence="2">The sequence shown here is derived from an EMBL/GenBank/DDBJ whole genome shotgun (WGS) entry which is preliminary data.</text>
</comment>
<gene>
    <name evidence="2" type="ORF">SK069_13640</name>
</gene>
<proteinExistence type="predicted"/>
<dbReference type="EMBL" id="JAXAVX010000007">
    <property type="protein sequence ID" value="MDX8152643.1"/>
    <property type="molecule type" value="Genomic_DNA"/>
</dbReference>
<accession>A0ABU4VP53</accession>
<evidence type="ECO:0000259" key="1">
    <source>
        <dbReference type="Pfam" id="PF01936"/>
    </source>
</evidence>
<dbReference type="RefSeq" id="WP_319954799.1">
    <property type="nucleotide sequence ID" value="NZ_JAXAVX010000007.1"/>
</dbReference>
<dbReference type="InterPro" id="IPR021139">
    <property type="entry name" value="NYN"/>
</dbReference>
<reference evidence="2 3" key="1">
    <citation type="submission" date="2023-11" db="EMBL/GenBank/DDBJ databases">
        <authorList>
            <person name="Xu M."/>
            <person name="Jiang T."/>
        </authorList>
    </citation>
    <scope>NUCLEOTIDE SEQUENCE [LARGE SCALE GENOMIC DNA]</scope>
    <source>
        <strain evidence="2 3">SD</strain>
    </source>
</reference>
<sequence length="197" mass="21763">MSDGRVLLAWDSPNIDMVLGQLILRRKPTGRERPRIDALGAWLRERGAEEDLALEAAVFANVTERTFNGVLGWAEVVRQSGFRMFLKPKLTEGSDVDEDILALVRQRAAEVAPALREVVLMSHDGMAFAELARELLADGIRVTALVFPEHATQLVSVDGIDVVDLEDVPGLFEQPLPRLTFATLPAEGRWLEPLGDL</sequence>
<feature type="domain" description="NYN" evidence="1">
    <location>
        <begin position="5"/>
        <end position="153"/>
    </location>
</feature>
<organism evidence="2 3">
    <name type="scientific">Patulibacter brassicae</name>
    <dbReference type="NCBI Taxonomy" id="1705717"/>
    <lineage>
        <taxon>Bacteria</taxon>
        <taxon>Bacillati</taxon>
        <taxon>Actinomycetota</taxon>
        <taxon>Thermoleophilia</taxon>
        <taxon>Solirubrobacterales</taxon>
        <taxon>Patulibacteraceae</taxon>
        <taxon>Patulibacter</taxon>
    </lineage>
</organism>
<protein>
    <submittedName>
        <fullName evidence="2">NYN domain-containing protein</fullName>
    </submittedName>
</protein>
<name>A0ABU4VP53_9ACTN</name>
<evidence type="ECO:0000313" key="3">
    <source>
        <dbReference type="Proteomes" id="UP001277761"/>
    </source>
</evidence>